<dbReference type="Proteomes" id="UP000235965">
    <property type="component" value="Unassembled WGS sequence"/>
</dbReference>
<dbReference type="OrthoDB" id="10015491at2759"/>
<keyword evidence="2" id="KW-1185">Reference proteome</keyword>
<evidence type="ECO:0008006" key="3">
    <source>
        <dbReference type="Google" id="ProtNLM"/>
    </source>
</evidence>
<dbReference type="PANTHER" id="PTHR21261:SF15">
    <property type="entry name" value="BEATEN PATH IIIA, ISOFORM D-RELATED"/>
    <property type="match status" value="1"/>
</dbReference>
<dbReference type="PANTHER" id="PTHR21261">
    <property type="entry name" value="BEAT PROTEIN"/>
    <property type="match status" value="1"/>
</dbReference>
<dbReference type="EMBL" id="NEVH01017550">
    <property type="protein sequence ID" value="PNF23917.1"/>
    <property type="molecule type" value="Genomic_DNA"/>
</dbReference>
<sequence length="184" mass="20072">MIEGVLSAYSIGDYVTANCTSGKSSPTAVLAWQINGAQADTWVWEYHEGADETDSQGLHTKTVGLHFQIQNSHFINSGGGLISRMEIRCTATVGGRTRHKAVFPSLARALTSNKLAQERFRNSAGKMYATEFPERGSAAQPPWVAGSPQGDVPPEIVASSIYWTQLSRFHLRTRTGSSLRNVVF</sequence>
<proteinExistence type="predicted"/>
<gene>
    <name evidence="1" type="ORF">B7P43_G12841</name>
</gene>
<organism evidence="1 2">
    <name type="scientific">Cryptotermes secundus</name>
    <dbReference type="NCBI Taxonomy" id="105785"/>
    <lineage>
        <taxon>Eukaryota</taxon>
        <taxon>Metazoa</taxon>
        <taxon>Ecdysozoa</taxon>
        <taxon>Arthropoda</taxon>
        <taxon>Hexapoda</taxon>
        <taxon>Insecta</taxon>
        <taxon>Pterygota</taxon>
        <taxon>Neoptera</taxon>
        <taxon>Polyneoptera</taxon>
        <taxon>Dictyoptera</taxon>
        <taxon>Blattodea</taxon>
        <taxon>Blattoidea</taxon>
        <taxon>Termitoidae</taxon>
        <taxon>Kalotermitidae</taxon>
        <taxon>Cryptotermitinae</taxon>
        <taxon>Cryptotermes</taxon>
    </lineage>
</organism>
<name>A0A2J7Q5Q7_9NEOP</name>
<dbReference type="STRING" id="105785.A0A2J7Q5Q7"/>
<evidence type="ECO:0000313" key="2">
    <source>
        <dbReference type="Proteomes" id="UP000235965"/>
    </source>
</evidence>
<dbReference type="InParanoid" id="A0A2J7Q5Q7"/>
<reference evidence="1 2" key="1">
    <citation type="submission" date="2017-12" db="EMBL/GenBank/DDBJ databases">
        <title>Hemimetabolous genomes reveal molecular basis of termite eusociality.</title>
        <authorList>
            <person name="Harrison M.C."/>
            <person name="Jongepier E."/>
            <person name="Robertson H.M."/>
            <person name="Arning N."/>
            <person name="Bitard-Feildel T."/>
            <person name="Chao H."/>
            <person name="Childers C.P."/>
            <person name="Dinh H."/>
            <person name="Doddapaneni H."/>
            <person name="Dugan S."/>
            <person name="Gowin J."/>
            <person name="Greiner C."/>
            <person name="Han Y."/>
            <person name="Hu H."/>
            <person name="Hughes D.S.T."/>
            <person name="Huylmans A.-K."/>
            <person name="Kemena C."/>
            <person name="Kremer L.P.M."/>
            <person name="Lee S.L."/>
            <person name="Lopez-Ezquerra A."/>
            <person name="Mallet L."/>
            <person name="Monroy-Kuhn J.M."/>
            <person name="Moser A."/>
            <person name="Murali S.C."/>
            <person name="Muzny D.M."/>
            <person name="Otani S."/>
            <person name="Piulachs M.-D."/>
            <person name="Poelchau M."/>
            <person name="Qu J."/>
            <person name="Schaub F."/>
            <person name="Wada-Katsumata A."/>
            <person name="Worley K.C."/>
            <person name="Xie Q."/>
            <person name="Ylla G."/>
            <person name="Poulsen M."/>
            <person name="Gibbs R.A."/>
            <person name="Schal C."/>
            <person name="Richards S."/>
            <person name="Belles X."/>
            <person name="Korb J."/>
            <person name="Bornberg-Bauer E."/>
        </authorList>
    </citation>
    <scope>NUCLEOTIDE SEQUENCE [LARGE SCALE GENOMIC DNA]</scope>
    <source>
        <tissue evidence="1">Whole body</tissue>
    </source>
</reference>
<protein>
    <recommendedName>
        <fullName evidence="3">CD80-like immunoglobulin C2-set domain-containing protein</fullName>
    </recommendedName>
</protein>
<dbReference type="AlphaFoldDB" id="A0A2J7Q5Q7"/>
<evidence type="ECO:0000313" key="1">
    <source>
        <dbReference type="EMBL" id="PNF23917.1"/>
    </source>
</evidence>
<accession>A0A2J7Q5Q7</accession>
<comment type="caution">
    <text evidence="1">The sequence shown here is derived from an EMBL/GenBank/DDBJ whole genome shotgun (WGS) entry which is preliminary data.</text>
</comment>